<sequence>MQFRAIRAMKPAPNHDEASLMASSLHTLSPASFALDSFLAILPERAPMTGEDPGSYSAFHAAMAAALAPASPYEQVIAENLIGVEWELLQQRRMREAGLRRITRQAICKAVVTSRRAAHIAKLAKDVKAHKEAGGDSETFEAELFDEEAAKAAGEHLAARAASANPDKQAGAHEEIAALGMDPVDLMGEAYRSWERAVTVHNEAIVALERRRREVRRYFNALQRKRPAAPREIDHDPTEQ</sequence>
<comment type="caution">
    <text evidence="2">The sequence shown here is derived from an EMBL/GenBank/DDBJ whole genome shotgun (WGS) entry which is preliminary data.</text>
</comment>
<dbReference type="AlphaFoldDB" id="A0AAE2ZNQ4"/>
<proteinExistence type="predicted"/>
<gene>
    <name evidence="2" type="ORF">K1W69_19275</name>
</gene>
<evidence type="ECO:0000313" key="2">
    <source>
        <dbReference type="EMBL" id="MBW8639344.1"/>
    </source>
</evidence>
<name>A0AAE2ZNQ4_9HYPH</name>
<feature type="compositionally biased region" description="Basic and acidic residues" evidence="1">
    <location>
        <begin position="229"/>
        <end position="240"/>
    </location>
</feature>
<dbReference type="RefSeq" id="WP_220230080.1">
    <property type="nucleotide sequence ID" value="NZ_JAICBX010000004.1"/>
</dbReference>
<dbReference type="EMBL" id="JAICBX010000004">
    <property type="protein sequence ID" value="MBW8639344.1"/>
    <property type="molecule type" value="Genomic_DNA"/>
</dbReference>
<accession>A0AAE2ZNQ4</accession>
<keyword evidence="3" id="KW-1185">Reference proteome</keyword>
<evidence type="ECO:0000313" key="3">
    <source>
        <dbReference type="Proteomes" id="UP001196509"/>
    </source>
</evidence>
<dbReference type="Proteomes" id="UP001196509">
    <property type="component" value="Unassembled WGS sequence"/>
</dbReference>
<organism evidence="2 3">
    <name type="scientific">Flavimaribacter sediminis</name>
    <dbReference type="NCBI Taxonomy" id="2865987"/>
    <lineage>
        <taxon>Bacteria</taxon>
        <taxon>Pseudomonadati</taxon>
        <taxon>Pseudomonadota</taxon>
        <taxon>Alphaproteobacteria</taxon>
        <taxon>Hyphomicrobiales</taxon>
        <taxon>Rhizobiaceae</taxon>
        <taxon>Flavimaribacter</taxon>
    </lineage>
</organism>
<protein>
    <submittedName>
        <fullName evidence="2">Uncharacterized protein</fullName>
    </submittedName>
</protein>
<reference evidence="2" key="1">
    <citation type="submission" date="2021-08" db="EMBL/GenBank/DDBJ databases">
        <title>Hoeflea bacterium WL0058 sp. nov., isolated from the sediment.</title>
        <authorList>
            <person name="Wang L."/>
            <person name="Zhang D."/>
        </authorList>
    </citation>
    <scope>NUCLEOTIDE SEQUENCE</scope>
    <source>
        <strain evidence="2">WL0058</strain>
    </source>
</reference>
<feature type="region of interest" description="Disordered" evidence="1">
    <location>
        <begin position="221"/>
        <end position="240"/>
    </location>
</feature>
<evidence type="ECO:0000256" key="1">
    <source>
        <dbReference type="SAM" id="MobiDB-lite"/>
    </source>
</evidence>